<dbReference type="Gene3D" id="3.30.2090.10">
    <property type="entry name" value="Multidrug efflux transporter AcrB TolC docking domain, DN and DC subdomains"/>
    <property type="match status" value="2"/>
</dbReference>
<dbReference type="Pfam" id="PF00873">
    <property type="entry name" value="ACR_tran"/>
    <property type="match status" value="1"/>
</dbReference>
<dbReference type="SUPFAM" id="SSF82693">
    <property type="entry name" value="Multidrug efflux transporter AcrB pore domain, PN1, PN2, PC1 and PC2 subdomains"/>
    <property type="match status" value="2"/>
</dbReference>
<keyword evidence="7 8" id="KW-0472">Membrane</keyword>
<dbReference type="PANTHER" id="PTHR32063:SF24">
    <property type="entry name" value="CATION EFFLUX SYSTEM (ACRB_ACRD_ACRF FAMILY)"/>
    <property type="match status" value="1"/>
</dbReference>
<keyword evidence="5 8" id="KW-0812">Transmembrane</keyword>
<evidence type="ECO:0000256" key="7">
    <source>
        <dbReference type="ARBA" id="ARBA00023136"/>
    </source>
</evidence>
<evidence type="ECO:0000256" key="1">
    <source>
        <dbReference type="ARBA" id="ARBA00004651"/>
    </source>
</evidence>
<dbReference type="SUPFAM" id="SSF82714">
    <property type="entry name" value="Multidrug efflux transporter AcrB TolC docking domain, DN and DC subdomains"/>
    <property type="match status" value="2"/>
</dbReference>
<dbReference type="InterPro" id="IPR001036">
    <property type="entry name" value="Acrflvin-R"/>
</dbReference>
<dbReference type="PANTHER" id="PTHR32063">
    <property type="match status" value="1"/>
</dbReference>
<feature type="transmembrane region" description="Helical" evidence="8">
    <location>
        <begin position="369"/>
        <end position="389"/>
    </location>
</feature>
<comment type="similarity">
    <text evidence="2">Belongs to the resistance-nodulation-cell division (RND) (TC 2.A.6) family.</text>
</comment>
<evidence type="ECO:0000256" key="8">
    <source>
        <dbReference type="SAM" id="Phobius"/>
    </source>
</evidence>
<feature type="transmembrane region" description="Helical" evidence="8">
    <location>
        <begin position="496"/>
        <end position="523"/>
    </location>
</feature>
<feature type="transmembrane region" description="Helical" evidence="8">
    <location>
        <begin position="896"/>
        <end position="913"/>
    </location>
</feature>
<keyword evidence="6 8" id="KW-1133">Transmembrane helix</keyword>
<accession>A0AA49Q683</accession>
<comment type="subcellular location">
    <subcellularLocation>
        <location evidence="1">Cell membrane</location>
        <topology evidence="1">Multi-pass membrane protein</topology>
    </subcellularLocation>
</comment>
<dbReference type="RefSeq" id="WP_367885742.1">
    <property type="nucleotide sequence ID" value="NZ_CP130612.1"/>
</dbReference>
<protein>
    <submittedName>
        <fullName evidence="9">CusA/CzcA family heavy metal efflux RND transporter</fullName>
    </submittedName>
</protein>
<dbReference type="PRINTS" id="PR00702">
    <property type="entry name" value="ACRIFLAVINRP"/>
</dbReference>
<reference evidence="9" key="1">
    <citation type="submission" date="2023-07" db="EMBL/GenBank/DDBJ databases">
        <authorList>
            <person name="Haufschild T."/>
            <person name="Kallscheuer N."/>
            <person name="Hammer J."/>
            <person name="Kohn T."/>
            <person name="Kabuu M."/>
            <person name="Jogler M."/>
            <person name="Wohfarth N."/>
            <person name="Heuer A."/>
            <person name="Rohde M."/>
            <person name="van Teeseling M.C.F."/>
            <person name="Jogler C."/>
        </authorList>
    </citation>
    <scope>NUCLEOTIDE SEQUENCE</scope>
    <source>
        <strain evidence="9">Strain 138</strain>
    </source>
</reference>
<dbReference type="Gene3D" id="1.20.1640.10">
    <property type="entry name" value="Multidrug efflux transporter AcrB transmembrane domain"/>
    <property type="match status" value="2"/>
</dbReference>
<keyword evidence="4" id="KW-1003">Cell membrane</keyword>
<feature type="transmembrane region" description="Helical" evidence="8">
    <location>
        <begin position="395"/>
        <end position="418"/>
    </location>
</feature>
<dbReference type="EMBL" id="CP130612">
    <property type="protein sequence ID" value="WKW12870.1"/>
    <property type="molecule type" value="Genomic_DNA"/>
</dbReference>
<feature type="transmembrane region" description="Helical" evidence="8">
    <location>
        <begin position="556"/>
        <end position="573"/>
    </location>
</feature>
<gene>
    <name evidence="9" type="ORF">Strain138_002181</name>
</gene>
<feature type="transmembrane region" description="Helical" evidence="8">
    <location>
        <begin position="464"/>
        <end position="484"/>
    </location>
</feature>
<keyword evidence="3" id="KW-0813">Transport</keyword>
<evidence type="ECO:0000256" key="2">
    <source>
        <dbReference type="ARBA" id="ARBA00010942"/>
    </source>
</evidence>
<evidence type="ECO:0000256" key="6">
    <source>
        <dbReference type="ARBA" id="ARBA00022989"/>
    </source>
</evidence>
<dbReference type="GO" id="GO:0042910">
    <property type="term" value="F:xenobiotic transmembrane transporter activity"/>
    <property type="evidence" value="ECO:0007669"/>
    <property type="project" value="TreeGrafter"/>
</dbReference>
<name>A0AA49Q683_9BACT</name>
<feature type="transmembrane region" description="Helical" evidence="8">
    <location>
        <begin position="1025"/>
        <end position="1051"/>
    </location>
</feature>
<evidence type="ECO:0000256" key="5">
    <source>
        <dbReference type="ARBA" id="ARBA00022692"/>
    </source>
</evidence>
<dbReference type="AlphaFoldDB" id="A0AA49Q683"/>
<dbReference type="InterPro" id="IPR027463">
    <property type="entry name" value="AcrB_DN_DC_subdom"/>
</dbReference>
<dbReference type="Gene3D" id="3.30.70.1320">
    <property type="entry name" value="Multidrug efflux transporter AcrB pore domain like"/>
    <property type="match status" value="1"/>
</dbReference>
<feature type="transmembrane region" description="Helical" evidence="8">
    <location>
        <begin position="920"/>
        <end position="940"/>
    </location>
</feature>
<dbReference type="InterPro" id="IPR004763">
    <property type="entry name" value="CusA-like"/>
</dbReference>
<dbReference type="NCBIfam" id="TIGR00914">
    <property type="entry name" value="2A0601"/>
    <property type="match status" value="1"/>
</dbReference>
<proteinExistence type="inferred from homology"/>
<organism evidence="9">
    <name type="scientific">Pseudogemmatithrix spongiicola</name>
    <dbReference type="NCBI Taxonomy" id="3062599"/>
    <lineage>
        <taxon>Bacteria</taxon>
        <taxon>Pseudomonadati</taxon>
        <taxon>Gemmatimonadota</taxon>
        <taxon>Gemmatimonadia</taxon>
        <taxon>Gemmatimonadales</taxon>
        <taxon>Gemmatimonadaceae</taxon>
        <taxon>Pseudogemmatithrix</taxon>
    </lineage>
</organism>
<evidence type="ECO:0000256" key="4">
    <source>
        <dbReference type="ARBA" id="ARBA00022475"/>
    </source>
</evidence>
<dbReference type="Gene3D" id="3.30.70.1430">
    <property type="entry name" value="Multidrug efflux transporter AcrB pore domain"/>
    <property type="match status" value="2"/>
</dbReference>
<feature type="transmembrane region" description="Helical" evidence="8">
    <location>
        <begin position="346"/>
        <end position="362"/>
    </location>
</feature>
<evidence type="ECO:0000313" key="9">
    <source>
        <dbReference type="EMBL" id="WKW12870.1"/>
    </source>
</evidence>
<dbReference type="Gene3D" id="3.30.70.1440">
    <property type="entry name" value="Multidrug efflux transporter AcrB pore domain"/>
    <property type="match status" value="1"/>
</dbReference>
<sequence length="1073" mass="115226">MIDKLIEWAVRARVLIVIALVALVGAGTWAFRTLRVDAFPDLTNVQVAVLAEAPGLSPIEVERLLTFPIEVAVNGVARVEQVRSISKYGCAQVTVVFEDGTDVFFARSLVNERLQSMRDQLPEGTEATLGPMAGATSEIYLYTLEDTLHPNAARSDSALMALRTLHDRVVRPQLRSVPGVVEVNTFGGLVRQAQVVVSPDKLAGYGLSIGDVVEAVEANSQVPAGAYVEHQTEQYILRGLGQAASLDDIRQSVIRSQGGVPVLVGDVADVRYGPEVRQGAVSRDGEGEVMSGIVMMLRGANSREVVQRVRERVAAINQSLPPGLVVVPYYDQTDLVEGTLTTVERNLLEGGFLVIAVLLLFLGNVRAALLVAATIPLSLFFAFIGMRWLGLSANLMSLGAIDFGMIVDGAVVMAENFVRRMQADPVRNTHPHEEAGPYPAAPRIDREMSREETNARIVAAAKDVGRPIVFGVLIIMLVYVPIMTLQGLEGRMFQPMAITVAIALFGSLLLALIAVPAVATWLFRRGAREAQYAVVLEHWMDRRYAQLLRATMRRPALVIGAAVALFGASMMLVPRLGTEFLPELDEGSILLQATKDPSISLSHAGEVHRAIERVVRQTPEVTTVVSRMGRAEVGSDPMGTNQSDVFVMLKPRHEWREDVEKQDLIEELEQNLNEQVPGVGFGFTQPVKMRLDELISGVRSDLAVKVFGDDPEVNRETAERVAAAIRKVSGTAEVSVETTTGQGYLAVRMDRVAMARYGIPVEEVRQALAVAVGAQPVAPITDGPAGTYTLDAVVLVPPGYRNTPEGIGSITVPSSSGARVALAELADISMESGPVQISRESAQRLVIVQANVRGRDLGGYVGDVQAQIANDVNVPPGVFLTYGGQFENQQRAMGRLRFVVPVSIALIALLLYASLQSWTLAGLVLVNLPFAAVGGVFALWLRGLHLSISASIGFIALFGVAVLNGLVLLSTVQRLRSDGSEGDEAAVDGARARLRPVLMTALVASIGFIPVATSHGTGAEVQRPLATVVIGGLITSTLLTLLVIPTLYAAIERRRGRQARAAQVSVEAESPVV</sequence>
<dbReference type="GO" id="GO:0008324">
    <property type="term" value="F:monoatomic cation transmembrane transporter activity"/>
    <property type="evidence" value="ECO:0007669"/>
    <property type="project" value="InterPro"/>
</dbReference>
<dbReference type="SUPFAM" id="SSF82866">
    <property type="entry name" value="Multidrug efflux transporter AcrB transmembrane domain"/>
    <property type="match status" value="2"/>
</dbReference>
<evidence type="ECO:0000256" key="3">
    <source>
        <dbReference type="ARBA" id="ARBA00022448"/>
    </source>
</evidence>
<feature type="transmembrane region" description="Helical" evidence="8">
    <location>
        <begin position="946"/>
        <end position="969"/>
    </location>
</feature>
<feature type="transmembrane region" description="Helical" evidence="8">
    <location>
        <begin position="12"/>
        <end position="31"/>
    </location>
</feature>
<dbReference type="GO" id="GO:0005886">
    <property type="term" value="C:plasma membrane"/>
    <property type="evidence" value="ECO:0007669"/>
    <property type="project" value="UniProtKB-SubCell"/>
</dbReference>
<feature type="transmembrane region" description="Helical" evidence="8">
    <location>
        <begin position="997"/>
        <end position="1013"/>
    </location>
</feature>